<organism evidence="2 3">
    <name type="scientific">Oryza meyeriana var. granulata</name>
    <dbReference type="NCBI Taxonomy" id="110450"/>
    <lineage>
        <taxon>Eukaryota</taxon>
        <taxon>Viridiplantae</taxon>
        <taxon>Streptophyta</taxon>
        <taxon>Embryophyta</taxon>
        <taxon>Tracheophyta</taxon>
        <taxon>Spermatophyta</taxon>
        <taxon>Magnoliopsida</taxon>
        <taxon>Liliopsida</taxon>
        <taxon>Poales</taxon>
        <taxon>Poaceae</taxon>
        <taxon>BOP clade</taxon>
        <taxon>Oryzoideae</taxon>
        <taxon>Oryzeae</taxon>
        <taxon>Oryzinae</taxon>
        <taxon>Oryza</taxon>
        <taxon>Oryza meyeriana</taxon>
    </lineage>
</organism>
<accession>A0A6G1CIP0</accession>
<name>A0A6G1CIP0_9ORYZ</name>
<evidence type="ECO:0000256" key="1">
    <source>
        <dbReference type="SAM" id="MobiDB-lite"/>
    </source>
</evidence>
<dbReference type="EMBL" id="SPHZ02000009">
    <property type="protein sequence ID" value="KAF0899483.1"/>
    <property type="molecule type" value="Genomic_DNA"/>
</dbReference>
<comment type="caution">
    <text evidence="2">The sequence shown here is derived from an EMBL/GenBank/DDBJ whole genome shotgun (WGS) entry which is preliminary data.</text>
</comment>
<sequence length="64" mass="6714">MELKLEAASSRNRAAPSDDSPKAALGCGDLDGTSSAADWCSKAGELLESDWLTSSPSPRNMTTR</sequence>
<feature type="region of interest" description="Disordered" evidence="1">
    <location>
        <begin position="1"/>
        <end position="28"/>
    </location>
</feature>
<proteinExistence type="predicted"/>
<dbReference type="Proteomes" id="UP000479710">
    <property type="component" value="Unassembled WGS sequence"/>
</dbReference>
<evidence type="ECO:0000313" key="2">
    <source>
        <dbReference type="EMBL" id="KAF0899483.1"/>
    </source>
</evidence>
<gene>
    <name evidence="2" type="ORF">E2562_019973</name>
</gene>
<reference evidence="2 3" key="1">
    <citation type="submission" date="2019-11" db="EMBL/GenBank/DDBJ databases">
        <title>Whole genome sequence of Oryza granulata.</title>
        <authorList>
            <person name="Li W."/>
        </authorList>
    </citation>
    <scope>NUCLEOTIDE SEQUENCE [LARGE SCALE GENOMIC DNA]</scope>
    <source>
        <strain evidence="3">cv. Menghai</strain>
        <tissue evidence="2">Leaf</tissue>
    </source>
</reference>
<dbReference type="AlphaFoldDB" id="A0A6G1CIP0"/>
<evidence type="ECO:0000313" key="3">
    <source>
        <dbReference type="Proteomes" id="UP000479710"/>
    </source>
</evidence>
<keyword evidence="3" id="KW-1185">Reference proteome</keyword>
<protein>
    <submittedName>
        <fullName evidence="2">Uncharacterized protein</fullName>
    </submittedName>
</protein>